<organism evidence="2 3">
    <name type="scientific">Aromatoleum aromaticum (strain DSM 19018 / LMG 30748 / EbN1)</name>
    <name type="common">Azoarcus sp. (strain EbN1)</name>
    <dbReference type="NCBI Taxonomy" id="76114"/>
    <lineage>
        <taxon>Bacteria</taxon>
        <taxon>Pseudomonadati</taxon>
        <taxon>Pseudomonadota</taxon>
        <taxon>Betaproteobacteria</taxon>
        <taxon>Rhodocyclales</taxon>
        <taxon>Rhodocyclaceae</taxon>
        <taxon>Aromatoleum</taxon>
    </lineage>
</organism>
<accession>Q5P2G4</accession>
<gene>
    <name evidence="2" type="ORF">ebA4198</name>
</gene>
<dbReference type="Proteomes" id="UP000006552">
    <property type="component" value="Chromosome"/>
</dbReference>
<evidence type="ECO:0000256" key="1">
    <source>
        <dbReference type="SAM" id="MobiDB-lite"/>
    </source>
</evidence>
<protein>
    <submittedName>
        <fullName evidence="2">Uncharacterized protein</fullName>
    </submittedName>
</protein>
<dbReference type="AlphaFoldDB" id="Q5P2G4"/>
<proteinExistence type="predicted"/>
<reference evidence="2 3" key="1">
    <citation type="journal article" date="2005" name="Arch. Microbiol.">
        <title>The genome sequence of an anaerobic aromatic-degrading denitrifying bacterium, strain EbN1.</title>
        <authorList>
            <person name="Rabus R."/>
            <person name="Kube M."/>
            <person name="Heider J."/>
            <person name="Beck A."/>
            <person name="Heitmann K."/>
            <person name="Widdel F."/>
            <person name="Reinhardt R."/>
        </authorList>
    </citation>
    <scope>NUCLEOTIDE SEQUENCE [LARGE SCALE GENOMIC DNA]</scope>
    <source>
        <strain evidence="2 3">EbN1</strain>
    </source>
</reference>
<dbReference type="HOGENOM" id="CLU_2679662_0_0_4"/>
<dbReference type="EMBL" id="CR555306">
    <property type="protein sequence ID" value="CAI08500.1"/>
    <property type="molecule type" value="Genomic_DNA"/>
</dbReference>
<keyword evidence="3" id="KW-1185">Reference proteome</keyword>
<name>Q5P2G4_AROAE</name>
<dbReference type="STRING" id="76114.ebA4198"/>
<feature type="compositionally biased region" description="Low complexity" evidence="1">
    <location>
        <begin position="50"/>
        <end position="60"/>
    </location>
</feature>
<evidence type="ECO:0000313" key="3">
    <source>
        <dbReference type="Proteomes" id="UP000006552"/>
    </source>
</evidence>
<feature type="region of interest" description="Disordered" evidence="1">
    <location>
        <begin position="1"/>
        <end position="61"/>
    </location>
</feature>
<sequence>MAPEAALSRCPSAIPAARGYPRSPGRTGGSGDARPATGSGPCWRRFPRKASSSADRSAASGGRYGFLSYRLTSN</sequence>
<dbReference type="KEGG" id="eba:ebA4198"/>
<evidence type="ECO:0000313" key="2">
    <source>
        <dbReference type="EMBL" id="CAI08500.1"/>
    </source>
</evidence>